<comment type="caution">
    <text evidence="1">The sequence shown here is derived from an EMBL/GenBank/DDBJ whole genome shotgun (WGS) entry which is preliminary data.</text>
</comment>
<dbReference type="EMBL" id="CASHSV030000206">
    <property type="protein sequence ID" value="CAJ2654814.1"/>
    <property type="molecule type" value="Genomic_DNA"/>
</dbReference>
<proteinExistence type="predicted"/>
<organism evidence="1 2">
    <name type="scientific">Trifolium pratense</name>
    <name type="common">Red clover</name>
    <dbReference type="NCBI Taxonomy" id="57577"/>
    <lineage>
        <taxon>Eukaryota</taxon>
        <taxon>Viridiplantae</taxon>
        <taxon>Streptophyta</taxon>
        <taxon>Embryophyta</taxon>
        <taxon>Tracheophyta</taxon>
        <taxon>Spermatophyta</taxon>
        <taxon>Magnoliopsida</taxon>
        <taxon>eudicotyledons</taxon>
        <taxon>Gunneridae</taxon>
        <taxon>Pentapetalae</taxon>
        <taxon>rosids</taxon>
        <taxon>fabids</taxon>
        <taxon>Fabales</taxon>
        <taxon>Fabaceae</taxon>
        <taxon>Papilionoideae</taxon>
        <taxon>50 kb inversion clade</taxon>
        <taxon>NPAAA clade</taxon>
        <taxon>Hologalegina</taxon>
        <taxon>IRL clade</taxon>
        <taxon>Trifolieae</taxon>
        <taxon>Trifolium</taxon>
    </lineage>
</organism>
<evidence type="ECO:0000313" key="1">
    <source>
        <dbReference type="EMBL" id="CAJ2654814.1"/>
    </source>
</evidence>
<reference evidence="1" key="1">
    <citation type="submission" date="2023-10" db="EMBL/GenBank/DDBJ databases">
        <authorList>
            <person name="Rodriguez Cubillos JULIANA M."/>
            <person name="De Vega J."/>
        </authorList>
    </citation>
    <scope>NUCLEOTIDE SEQUENCE</scope>
</reference>
<accession>A0ACB0KBV2</accession>
<name>A0ACB0KBV2_TRIPR</name>
<sequence length="1181" mass="135142">MAPINENTIEAELKRNAEDMRLYQAEMFERLERSEAANKEKFDKIFTAIDILIDQSPPKHHHGAGLNNNRPPFQVRNVKLEFPRFDGTNVHEWIFRAEQFFDYYDTPDSDRLTISSVHLDKDVVPWYQMVQRLRPFTSWVEFTRALELDFGPSVYDCPRATLFKLSQTGTVAEYYLQFTSLANRVYGLSNDAMVDCFVSGLNNQIRRDVLIHTPPSLVKAVSLAKVYEEKYADAMNTQKATINNHSTNKPFINKPEIATRNTAPILNTPPTRPMSQFQKNPNIKRMSPAERQVRRDKGLCYWCDEKFSFTHKCPNRQMLLLQYDDDDNDADQVFDTLTQTEQVTTNGQTTNLPEHHLSLNALKGTSNMGVIRFAGSIEHIGVQILIDGGSSDNFMQPRIAKFLKLPIEPGPQFNVLVGNGEVMSAEGMIQKLPLHIQGHVIEVPVYLLPIAGADVILGASWLATLGPHVADYASLTLKFFLKGQFVTLTGEPMCRPSQAQLHHFKRLATTDSIAECFTVQCIKPTVEEDIFKDLPDNIEPEIAMLLHQYRGLFQTPTTLPPNRSHNHSIPLLEGSAPVKVKPYRYPHSQKQQIELMIQEMLQQGIIQNSNRYHQILLQPEDRYKTAFRTHQGHYECSNWQEHLHHLDTVLTVLQDNTLYVKLSKCSFGVLEIEYLGHVVTGQGVSMDKDKVQAVVNWPTPSNVKQLRGFLGLTGYYRRFIKSYAKIASPLTDLLKKEAYQWTEHAEVAFHQLKNAITTAPVLILPNFKEPFILETDASGIGIGAVLHQQGHPIAYFSKKLVPRNQKKSAYFREMLAIAEAIAKFRHYLLGHKFIIRTDQKSLRNLMEQSLQTPEQQEWLHKFLGYDFTIEYKPGKENMAADALSRVMVMAWSEPKWQLLDQVRRALENDNQLREVMQNYAIGKAPVQYSMREGLLYWKQRLVIPKNDDLLQKLLFEFHTSPIGGHAGITRTIARIKAQFYWPDMKKDIAEYVHKCVVCQQAKTTNTSPAGLLQPLPIPSQVWEDIAMDFITGLPLSYGYTTIMVVVDRLTKSAHFIPMKTDYTSKTVAEAFMHNIVKLHGMPKSIVSDRDKVFTSAFWQHLFKMQGTSLAMSSAYHPQTDGQTEKQVSQQNSLRVHQICMRMKRLGDHVAAKEQRRSTKCGRNMPNDELYVTDSCYFPCYV</sequence>
<evidence type="ECO:0000313" key="2">
    <source>
        <dbReference type="Proteomes" id="UP001177021"/>
    </source>
</evidence>
<gene>
    <name evidence="1" type="ORF">MILVUS5_LOCUS21873</name>
</gene>
<dbReference type="Proteomes" id="UP001177021">
    <property type="component" value="Unassembled WGS sequence"/>
</dbReference>
<protein>
    <submittedName>
        <fullName evidence="1">Uncharacterized protein</fullName>
    </submittedName>
</protein>
<keyword evidence="2" id="KW-1185">Reference proteome</keyword>